<protein>
    <submittedName>
        <fullName evidence="7">Uncharacterized protein</fullName>
    </submittedName>
</protein>
<dbReference type="AlphaFoldDB" id="A0A364K4L2"/>
<proteinExistence type="predicted"/>
<evidence type="ECO:0000256" key="4">
    <source>
        <dbReference type="ARBA" id="ARBA00023136"/>
    </source>
</evidence>
<name>A0A364K4L2_9BACL</name>
<evidence type="ECO:0000256" key="1">
    <source>
        <dbReference type="ARBA" id="ARBA00022475"/>
    </source>
</evidence>
<feature type="compositionally biased region" description="Polar residues" evidence="5">
    <location>
        <begin position="131"/>
        <end position="141"/>
    </location>
</feature>
<sequence length="147" mass="16394">MSTKRKPKLAFLLSGKLNKIRTFALFLIFLGLGVMYIGFLFPSLMQLFFILGMLWVLASVGIYFWTGTLSLQSLKVNCPVCGKHTKVLGRRDECMHCGSILSVDPADALKSQAPNPTQKNDSKEEKYDSAPTETNSPSTQNDKNEEK</sequence>
<accession>A0A364K4L2</accession>
<keyword evidence="8" id="KW-1185">Reference proteome</keyword>
<evidence type="ECO:0000313" key="7">
    <source>
        <dbReference type="EMBL" id="RAL24305.1"/>
    </source>
</evidence>
<evidence type="ECO:0000313" key="8">
    <source>
        <dbReference type="Proteomes" id="UP000251213"/>
    </source>
</evidence>
<dbReference type="InterPro" id="IPR020912">
    <property type="entry name" value="UPF0295"/>
</dbReference>
<dbReference type="Proteomes" id="UP000251213">
    <property type="component" value="Unassembled WGS sequence"/>
</dbReference>
<comment type="caution">
    <text evidence="7">The sequence shown here is derived from an EMBL/GenBank/DDBJ whole genome shotgun (WGS) entry which is preliminary data.</text>
</comment>
<keyword evidence="1" id="KW-1003">Cell membrane</keyword>
<dbReference type="RefSeq" id="WP_113658675.1">
    <property type="nucleotide sequence ID" value="NZ_KZ845666.1"/>
</dbReference>
<evidence type="ECO:0000256" key="2">
    <source>
        <dbReference type="ARBA" id="ARBA00022692"/>
    </source>
</evidence>
<keyword evidence="3 6" id="KW-1133">Transmembrane helix</keyword>
<organism evidence="7 8">
    <name type="scientific">Thermoflavimicrobium daqui</name>
    <dbReference type="NCBI Taxonomy" id="2137476"/>
    <lineage>
        <taxon>Bacteria</taxon>
        <taxon>Bacillati</taxon>
        <taxon>Bacillota</taxon>
        <taxon>Bacilli</taxon>
        <taxon>Bacillales</taxon>
        <taxon>Thermoactinomycetaceae</taxon>
        <taxon>Thermoflavimicrobium</taxon>
    </lineage>
</organism>
<feature type="transmembrane region" description="Helical" evidence="6">
    <location>
        <begin position="20"/>
        <end position="41"/>
    </location>
</feature>
<keyword evidence="4 6" id="KW-0472">Membrane</keyword>
<keyword evidence="2 6" id="KW-0812">Transmembrane</keyword>
<feature type="transmembrane region" description="Helical" evidence="6">
    <location>
        <begin position="47"/>
        <end position="65"/>
    </location>
</feature>
<feature type="region of interest" description="Disordered" evidence="5">
    <location>
        <begin position="108"/>
        <end position="147"/>
    </location>
</feature>
<evidence type="ECO:0000256" key="3">
    <source>
        <dbReference type="ARBA" id="ARBA00022989"/>
    </source>
</evidence>
<reference evidence="7 8" key="1">
    <citation type="submission" date="2018-06" db="EMBL/GenBank/DDBJ databases">
        <title>Thermoflavimicrobium daqus sp. nov., a thermophilic microbe isolated from Moutai-flavour Daqu.</title>
        <authorList>
            <person name="Wang X."/>
            <person name="Zhou H."/>
        </authorList>
    </citation>
    <scope>NUCLEOTIDE SEQUENCE [LARGE SCALE GENOMIC DNA]</scope>
    <source>
        <strain evidence="7 8">FBKL4.011</strain>
    </source>
</reference>
<reference evidence="7 8" key="2">
    <citation type="submission" date="2018-06" db="EMBL/GenBank/DDBJ databases">
        <authorList>
            <person name="Zhirakovskaya E."/>
        </authorList>
    </citation>
    <scope>NUCLEOTIDE SEQUENCE [LARGE SCALE GENOMIC DNA]</scope>
    <source>
        <strain evidence="7 8">FBKL4.011</strain>
    </source>
</reference>
<evidence type="ECO:0000256" key="5">
    <source>
        <dbReference type="SAM" id="MobiDB-lite"/>
    </source>
</evidence>
<dbReference type="NCBIfam" id="NF002796">
    <property type="entry name" value="PRK02935.1"/>
    <property type="match status" value="1"/>
</dbReference>
<dbReference type="OrthoDB" id="1653848at2"/>
<gene>
    <name evidence="7" type="ORF">DL897_08210</name>
</gene>
<dbReference type="Pfam" id="PF11023">
    <property type="entry name" value="DUF2614"/>
    <property type="match status" value="1"/>
</dbReference>
<evidence type="ECO:0000256" key="6">
    <source>
        <dbReference type="SAM" id="Phobius"/>
    </source>
</evidence>
<dbReference type="EMBL" id="QJKK01000004">
    <property type="protein sequence ID" value="RAL24305.1"/>
    <property type="molecule type" value="Genomic_DNA"/>
</dbReference>